<protein>
    <submittedName>
        <fullName evidence="3">DUF58 domain-containing protein</fullName>
    </submittedName>
</protein>
<dbReference type="KEGG" id="luo:HHL09_02560"/>
<proteinExistence type="predicted"/>
<dbReference type="SUPFAM" id="SSF53300">
    <property type="entry name" value="vWA-like"/>
    <property type="match status" value="1"/>
</dbReference>
<gene>
    <name evidence="3" type="ORF">HHL09_02560</name>
</gene>
<dbReference type="PANTHER" id="PTHR33608">
    <property type="entry name" value="BLL2464 PROTEIN"/>
    <property type="match status" value="1"/>
</dbReference>
<keyword evidence="1" id="KW-0812">Transmembrane</keyword>
<dbReference type="InterPro" id="IPR002881">
    <property type="entry name" value="DUF58"/>
</dbReference>
<feature type="domain" description="DUF58" evidence="2">
    <location>
        <begin position="213"/>
        <end position="379"/>
    </location>
</feature>
<evidence type="ECO:0000313" key="3">
    <source>
        <dbReference type="EMBL" id="QJE94705.1"/>
    </source>
</evidence>
<name>A0A858RDD0_9BACT</name>
<dbReference type="InterPro" id="IPR036465">
    <property type="entry name" value="vWFA_dom_sf"/>
</dbReference>
<organism evidence="3 4">
    <name type="scientific">Luteolibacter luteus</name>
    <dbReference type="NCBI Taxonomy" id="2728835"/>
    <lineage>
        <taxon>Bacteria</taxon>
        <taxon>Pseudomonadati</taxon>
        <taxon>Verrucomicrobiota</taxon>
        <taxon>Verrucomicrobiia</taxon>
        <taxon>Verrucomicrobiales</taxon>
        <taxon>Verrucomicrobiaceae</taxon>
        <taxon>Luteolibacter</taxon>
    </lineage>
</organism>
<dbReference type="AlphaFoldDB" id="A0A858RDD0"/>
<accession>A0A858RDD0</accession>
<keyword evidence="1" id="KW-0472">Membrane</keyword>
<evidence type="ECO:0000256" key="1">
    <source>
        <dbReference type="SAM" id="Phobius"/>
    </source>
</evidence>
<dbReference type="PANTHER" id="PTHR33608:SF3">
    <property type="entry name" value="SLR2013 PROTEIN"/>
    <property type="match status" value="1"/>
</dbReference>
<keyword evidence="4" id="KW-1185">Reference proteome</keyword>
<sequence length="450" mass="49688">MNPTGRILGLVVAWALLGVLVSAWPAFAPEGGSGPLSAAAPFVMQAWWIVGGIIAAVALVDALLLSRLAKLQLTRRLPGRFAVGEASDVRLDLLNPGGVVAKVEIFDGIPAGAEAETMPWQGSIAPGEKARLTHPVRIIERGVAKFGKVHVRRTSPLALWHKKYLVGENEEVRVYPDYEPVLRFALLSLQHRPDQMGIVRKSFAGSSRDFHQLREYREGDPLSQIDWKATSRRISLISREYQEQRNQVVIFLTDTGRRMRAMDGELPQFDHCLNAMLLLSYVALRQGDQVGVQAFGGMNRWLPPVKGAHSMSVLLNHLFDYQTTPEPSDFSAAAERLLARQKRRALVVVMTNLRGEDSSEIVPALRTLRSKHLVLLASLRERSVEDARSKPVEGFGDALRFAAAERYDAERAEVLATLQGFGILTLDVPAQQFPVALANSYLDIKAAGRL</sequence>
<evidence type="ECO:0000313" key="4">
    <source>
        <dbReference type="Proteomes" id="UP000501812"/>
    </source>
</evidence>
<dbReference type="RefSeq" id="WP_169452926.1">
    <property type="nucleotide sequence ID" value="NZ_CP051774.1"/>
</dbReference>
<feature type="transmembrane region" description="Helical" evidence="1">
    <location>
        <begin position="47"/>
        <end position="66"/>
    </location>
</feature>
<evidence type="ECO:0000259" key="2">
    <source>
        <dbReference type="Pfam" id="PF01882"/>
    </source>
</evidence>
<keyword evidence="1" id="KW-1133">Transmembrane helix</keyword>
<reference evidence="3 4" key="1">
    <citation type="submission" date="2020-04" db="EMBL/GenBank/DDBJ databases">
        <title>Luteolibacter sp. G-1-1-1 isolated from soil.</title>
        <authorList>
            <person name="Dahal R.H."/>
        </authorList>
    </citation>
    <scope>NUCLEOTIDE SEQUENCE [LARGE SCALE GENOMIC DNA]</scope>
    <source>
        <strain evidence="3 4">G-1-1-1</strain>
    </source>
</reference>
<dbReference type="EMBL" id="CP051774">
    <property type="protein sequence ID" value="QJE94705.1"/>
    <property type="molecule type" value="Genomic_DNA"/>
</dbReference>
<dbReference type="Pfam" id="PF01882">
    <property type="entry name" value="DUF58"/>
    <property type="match status" value="1"/>
</dbReference>
<dbReference type="Proteomes" id="UP000501812">
    <property type="component" value="Chromosome"/>
</dbReference>